<protein>
    <submittedName>
        <fullName evidence="1">Uncharacterized protein</fullName>
    </submittedName>
</protein>
<dbReference type="EMBL" id="BCSZ01000012">
    <property type="protein sequence ID" value="GAT01209.1"/>
    <property type="molecule type" value="Genomic_DNA"/>
</dbReference>
<gene>
    <name evidence="1" type="ORF">RMCFA_1323</name>
</gene>
<evidence type="ECO:0000313" key="2">
    <source>
        <dbReference type="Proteomes" id="UP000069705"/>
    </source>
</evidence>
<reference evidence="2" key="2">
    <citation type="submission" date="2016-02" db="EMBL/GenBank/DDBJ databases">
        <title>Draft genome sequence of five rapidly growing Mycobacterium species.</title>
        <authorList>
            <person name="Katahira K."/>
            <person name="Gotou Y."/>
            <person name="Iida K."/>
            <person name="Ogura Y."/>
            <person name="Hayashi T."/>
        </authorList>
    </citation>
    <scope>NUCLEOTIDE SEQUENCE [LARGE SCALE GENOMIC DNA]</scope>
    <source>
        <strain evidence="2">JCM6368</strain>
    </source>
</reference>
<dbReference type="AlphaFoldDB" id="A0A124E3V9"/>
<dbReference type="RefSeq" id="WP_061262817.1">
    <property type="nucleotide sequence ID" value="NZ_BCSZ01000012.1"/>
</dbReference>
<organism evidence="1 2">
    <name type="scientific">Mycolicibacterium fortuitum subsp. acetamidolyticum</name>
    <dbReference type="NCBI Taxonomy" id="144550"/>
    <lineage>
        <taxon>Bacteria</taxon>
        <taxon>Bacillati</taxon>
        <taxon>Actinomycetota</taxon>
        <taxon>Actinomycetes</taxon>
        <taxon>Mycobacteriales</taxon>
        <taxon>Mycobacteriaceae</taxon>
        <taxon>Mycolicibacterium</taxon>
    </lineage>
</organism>
<accession>A0A124E3V9</accession>
<evidence type="ECO:0000313" key="1">
    <source>
        <dbReference type="EMBL" id="GAT01209.1"/>
    </source>
</evidence>
<proteinExistence type="predicted"/>
<dbReference type="Proteomes" id="UP000069705">
    <property type="component" value="Unassembled WGS sequence"/>
</dbReference>
<reference evidence="1 2" key="1">
    <citation type="journal article" date="2016" name="Genome Announc.">
        <title>Draft Genome Sequences of Five Rapidly Growing Mycobacterium Species, M. thermoresistibile, M. fortuitum subsp. acetamidolyticum, M. canariasense, M. brisbanense, and M. novocastrense.</title>
        <authorList>
            <person name="Katahira K."/>
            <person name="Ogura Y."/>
            <person name="Gotoh Y."/>
            <person name="Hayashi T."/>
        </authorList>
    </citation>
    <scope>NUCLEOTIDE SEQUENCE [LARGE SCALE GENOMIC DNA]</scope>
    <source>
        <strain evidence="1 2">JCM6368</strain>
    </source>
</reference>
<sequence>MSDSTATSLAESILSVHAMVRRNEPHSPGYTLCAGCEWTRSIDSLQQARQEHAAHILEVIASNSITLVNLPDADDADIDLVLEAVEEGLRQIGAVVCVAEDDDDPGTPGILTQPDGDAACLYDLNNEISSAFLALARQKPSHARDLAAELLAVAETAEAPR</sequence>
<name>A0A124E3V9_MYCFO</name>
<comment type="caution">
    <text evidence="1">The sequence shown here is derived from an EMBL/GenBank/DDBJ whole genome shotgun (WGS) entry which is preliminary data.</text>
</comment>